<name>A0ABQ0JWJ2_9BACT</name>
<accession>A0ABQ0JWJ2</accession>
<dbReference type="Proteomes" id="UP000032309">
    <property type="component" value="Unassembled WGS sequence"/>
</dbReference>
<organism evidence="1 2">
    <name type="scientific">Candidatus Brocadia sinica JPN1</name>
    <dbReference type="NCBI Taxonomy" id="1197129"/>
    <lineage>
        <taxon>Bacteria</taxon>
        <taxon>Pseudomonadati</taxon>
        <taxon>Planctomycetota</taxon>
        <taxon>Candidatus Brocadiia</taxon>
        <taxon>Candidatus Brocadiales</taxon>
        <taxon>Candidatus Brocadiaceae</taxon>
        <taxon>Candidatus Brocadia</taxon>
    </lineage>
</organism>
<keyword evidence="2" id="KW-1185">Reference proteome</keyword>
<sequence length="43" mass="4903">MDILLKRDKRIEVTAGILNLSKAIYKIPKEFENAENMAESPVI</sequence>
<proteinExistence type="predicted"/>
<comment type="caution">
    <text evidence="1">The sequence shown here is derived from an EMBL/GenBank/DDBJ whole genome shotgun (WGS) entry which is preliminary data.</text>
</comment>
<dbReference type="EMBL" id="BAFN01000001">
    <property type="protein sequence ID" value="GAN33075.1"/>
    <property type="molecule type" value="Genomic_DNA"/>
</dbReference>
<evidence type="ECO:0000313" key="1">
    <source>
        <dbReference type="EMBL" id="GAN33075.1"/>
    </source>
</evidence>
<protein>
    <submittedName>
        <fullName evidence="1">Uncharacterized protein</fullName>
    </submittedName>
</protein>
<evidence type="ECO:0000313" key="2">
    <source>
        <dbReference type="Proteomes" id="UP000032309"/>
    </source>
</evidence>
<reference evidence="2" key="1">
    <citation type="journal article" date="2015" name="Genome Announc.">
        <title>Draft Genome Sequence of an Anaerobic Ammonium-Oxidizing Bacterium, "Candidatus Brocadia sinica".</title>
        <authorList>
            <person name="Oshiki M."/>
            <person name="Shinyako-Hata K."/>
            <person name="Satoh H."/>
            <person name="Okabe S."/>
        </authorList>
    </citation>
    <scope>NUCLEOTIDE SEQUENCE [LARGE SCALE GENOMIC DNA]</scope>
    <source>
        <strain evidence="2">JPN1</strain>
    </source>
</reference>
<gene>
    <name evidence="1" type="ORF">BROSI_A1592</name>
</gene>